<reference evidence="11 12" key="1">
    <citation type="submission" date="2019-08" db="EMBL/GenBank/DDBJ databases">
        <title>Bacillus genomes from the desert of Cuatro Cienegas, Coahuila.</title>
        <authorList>
            <person name="Olmedo-Alvarez G."/>
        </authorList>
    </citation>
    <scope>NUCLEOTIDE SEQUENCE [LARGE SCALE GENOMIC DNA]</scope>
    <source>
        <strain evidence="10 12">CH37_1T</strain>
        <strain evidence="9 11">CH446_14T</strain>
    </source>
</reference>
<gene>
    <name evidence="10" type="ORF">FZD47_23495</name>
    <name evidence="9" type="ORF">FZD51_22655</name>
</gene>
<dbReference type="Proteomes" id="UP000322139">
    <property type="component" value="Unassembled WGS sequence"/>
</dbReference>
<dbReference type="EMBL" id="VTER01000015">
    <property type="protein sequence ID" value="TYS42921.1"/>
    <property type="molecule type" value="Genomic_DNA"/>
</dbReference>
<evidence type="ECO:0000256" key="6">
    <source>
        <dbReference type="ARBA" id="ARBA00023136"/>
    </source>
</evidence>
<comment type="similarity">
    <text evidence="7">Belongs to the drug/metabolite transporter (DMT) superfamily. Small multidrug resistance (SMR) (TC 2.A.7.1) family.</text>
</comment>
<accession>A0A5D4QYE8</accession>
<evidence type="ECO:0000313" key="11">
    <source>
        <dbReference type="Proteomes" id="UP000322139"/>
    </source>
</evidence>
<evidence type="ECO:0000256" key="3">
    <source>
        <dbReference type="ARBA" id="ARBA00022475"/>
    </source>
</evidence>
<sequence length="104" mass="11406">MSWFYLVLAGFGEIGFVIFMKLSEGFTRKKYTLLSGLSGFISFYFLSRALLEIPIGTGYGIWTGIGAAGSVLLGMLFFGESRDWKRVIFIGMIIGGVIGLKTIS</sequence>
<dbReference type="AlphaFoldDB" id="A0A5D4QYE8"/>
<feature type="transmembrane region" description="Helical" evidence="8">
    <location>
        <begin position="86"/>
        <end position="103"/>
    </location>
</feature>
<dbReference type="FunFam" id="1.10.3730.20:FF:000001">
    <property type="entry name" value="Quaternary ammonium compound resistance transporter SugE"/>
    <property type="match status" value="1"/>
</dbReference>
<dbReference type="PANTHER" id="PTHR30561">
    <property type="entry name" value="SMR FAMILY PROTON-DEPENDENT DRUG EFFLUX TRANSPORTER SUGE"/>
    <property type="match status" value="1"/>
</dbReference>
<evidence type="ECO:0000256" key="2">
    <source>
        <dbReference type="ARBA" id="ARBA00022448"/>
    </source>
</evidence>
<dbReference type="GO" id="GO:0005886">
    <property type="term" value="C:plasma membrane"/>
    <property type="evidence" value="ECO:0007669"/>
    <property type="project" value="UniProtKB-SubCell"/>
</dbReference>
<evidence type="ECO:0000256" key="5">
    <source>
        <dbReference type="ARBA" id="ARBA00022989"/>
    </source>
</evidence>
<name>A0A5D4QYE8_9BACI</name>
<evidence type="ECO:0000256" key="1">
    <source>
        <dbReference type="ARBA" id="ARBA00004651"/>
    </source>
</evidence>
<dbReference type="InterPro" id="IPR045324">
    <property type="entry name" value="Small_multidrug_res"/>
</dbReference>
<dbReference type="PANTHER" id="PTHR30561:SF0">
    <property type="entry name" value="GUANIDINIUM EXPORTER"/>
    <property type="match status" value="1"/>
</dbReference>
<organism evidence="9 11">
    <name type="scientific">Bacillus infantis</name>
    <dbReference type="NCBI Taxonomy" id="324767"/>
    <lineage>
        <taxon>Bacteria</taxon>
        <taxon>Bacillati</taxon>
        <taxon>Bacillota</taxon>
        <taxon>Bacilli</taxon>
        <taxon>Bacillales</taxon>
        <taxon>Bacillaceae</taxon>
        <taxon>Bacillus</taxon>
    </lineage>
</organism>
<dbReference type="SUPFAM" id="SSF103481">
    <property type="entry name" value="Multidrug resistance efflux transporter EmrE"/>
    <property type="match status" value="1"/>
</dbReference>
<feature type="transmembrane region" description="Helical" evidence="8">
    <location>
        <begin position="6"/>
        <end position="23"/>
    </location>
</feature>
<protein>
    <submittedName>
        <fullName evidence="9">Multidrug efflux SMR transporter</fullName>
    </submittedName>
</protein>
<comment type="subcellular location">
    <subcellularLocation>
        <location evidence="1 7">Cell membrane</location>
        <topology evidence="1 7">Multi-pass membrane protein</topology>
    </subcellularLocation>
</comment>
<evidence type="ECO:0000313" key="10">
    <source>
        <dbReference type="EMBL" id="TYS58330.1"/>
    </source>
</evidence>
<evidence type="ECO:0000256" key="7">
    <source>
        <dbReference type="RuleBase" id="RU003942"/>
    </source>
</evidence>
<dbReference type="Gene3D" id="1.10.3730.20">
    <property type="match status" value="1"/>
</dbReference>
<keyword evidence="2" id="KW-0813">Transport</keyword>
<evidence type="ECO:0000313" key="9">
    <source>
        <dbReference type="EMBL" id="TYS42921.1"/>
    </source>
</evidence>
<dbReference type="InterPro" id="IPR000390">
    <property type="entry name" value="Small_drug/metabolite_transptr"/>
</dbReference>
<keyword evidence="5 8" id="KW-1133">Transmembrane helix</keyword>
<comment type="caution">
    <text evidence="9">The sequence shown here is derived from an EMBL/GenBank/DDBJ whole genome shotgun (WGS) entry which is preliminary data.</text>
</comment>
<feature type="transmembrane region" description="Helical" evidence="8">
    <location>
        <begin position="59"/>
        <end position="79"/>
    </location>
</feature>
<keyword evidence="4 7" id="KW-0812">Transmembrane</keyword>
<dbReference type="EMBL" id="VTES01000010">
    <property type="protein sequence ID" value="TYS58330.1"/>
    <property type="molecule type" value="Genomic_DNA"/>
</dbReference>
<evidence type="ECO:0000256" key="4">
    <source>
        <dbReference type="ARBA" id="ARBA00022692"/>
    </source>
</evidence>
<dbReference type="Pfam" id="PF00893">
    <property type="entry name" value="Multi_Drug_Res"/>
    <property type="match status" value="1"/>
</dbReference>
<evidence type="ECO:0000313" key="12">
    <source>
        <dbReference type="Proteomes" id="UP000323732"/>
    </source>
</evidence>
<keyword evidence="6 8" id="KW-0472">Membrane</keyword>
<keyword evidence="3" id="KW-1003">Cell membrane</keyword>
<proteinExistence type="inferred from homology"/>
<dbReference type="Proteomes" id="UP000323732">
    <property type="component" value="Unassembled WGS sequence"/>
</dbReference>
<feature type="transmembrane region" description="Helical" evidence="8">
    <location>
        <begin position="30"/>
        <end position="47"/>
    </location>
</feature>
<evidence type="ECO:0000256" key="8">
    <source>
        <dbReference type="SAM" id="Phobius"/>
    </source>
</evidence>
<dbReference type="GO" id="GO:0022857">
    <property type="term" value="F:transmembrane transporter activity"/>
    <property type="evidence" value="ECO:0007669"/>
    <property type="project" value="InterPro"/>
</dbReference>
<dbReference type="InterPro" id="IPR037185">
    <property type="entry name" value="EmrE-like"/>
</dbReference>
<dbReference type="RefSeq" id="WP_009795753.1">
    <property type="nucleotide sequence ID" value="NZ_JAHXNN010000022.1"/>
</dbReference>